<accession>A0A931NF47</accession>
<gene>
    <name evidence="2" type="ORF">I7X39_02170</name>
</gene>
<evidence type="ECO:0000256" key="1">
    <source>
        <dbReference type="SAM" id="Phobius"/>
    </source>
</evidence>
<dbReference type="InterPro" id="IPR018643">
    <property type="entry name" value="DUF2069_membrane"/>
</dbReference>
<protein>
    <submittedName>
        <fullName evidence="2">DUF2069 domain-containing protein</fullName>
    </submittedName>
</protein>
<dbReference type="EMBL" id="JAEDAK010000001">
    <property type="protein sequence ID" value="MBH9575701.1"/>
    <property type="molecule type" value="Genomic_DNA"/>
</dbReference>
<keyword evidence="1" id="KW-1133">Transmembrane helix</keyword>
<keyword evidence="1" id="KW-0812">Transmembrane</keyword>
<comment type="caution">
    <text evidence="2">The sequence shown here is derived from an EMBL/GenBank/DDBJ whole genome shotgun (WGS) entry which is preliminary data.</text>
</comment>
<organism evidence="2 3">
    <name type="scientific">Inhella proteolytica</name>
    <dbReference type="NCBI Taxonomy" id="2795029"/>
    <lineage>
        <taxon>Bacteria</taxon>
        <taxon>Pseudomonadati</taxon>
        <taxon>Pseudomonadota</taxon>
        <taxon>Betaproteobacteria</taxon>
        <taxon>Burkholderiales</taxon>
        <taxon>Sphaerotilaceae</taxon>
        <taxon>Inhella</taxon>
    </lineage>
</organism>
<dbReference type="Proteomes" id="UP000613266">
    <property type="component" value="Unassembled WGS sequence"/>
</dbReference>
<dbReference type="AlphaFoldDB" id="A0A931NF47"/>
<dbReference type="Pfam" id="PF09842">
    <property type="entry name" value="DUF2069"/>
    <property type="match status" value="1"/>
</dbReference>
<proteinExistence type="predicted"/>
<evidence type="ECO:0000313" key="2">
    <source>
        <dbReference type="EMBL" id="MBH9575701.1"/>
    </source>
</evidence>
<sequence>MSTPRTLPSPAERASRAAALLFCVLLIGLCLAWELWLQPTGQGWLALKALPLLPALPGLWRYRLYTYRWTSLLVWLYATEGLVRGPSGRGAEAWLGWAEVALAVALFSACTVQIRQRLKAAKSA</sequence>
<keyword evidence="3" id="KW-1185">Reference proteome</keyword>
<feature type="transmembrane region" description="Helical" evidence="1">
    <location>
        <begin position="94"/>
        <end position="114"/>
    </location>
</feature>
<dbReference type="RefSeq" id="WP_198109302.1">
    <property type="nucleotide sequence ID" value="NZ_JAEDAK010000001.1"/>
</dbReference>
<reference evidence="2" key="1">
    <citation type="submission" date="2020-12" db="EMBL/GenBank/DDBJ databases">
        <title>The genome sequence of Inhella sp. 1Y17.</title>
        <authorList>
            <person name="Liu Y."/>
        </authorList>
    </citation>
    <scope>NUCLEOTIDE SEQUENCE</scope>
    <source>
        <strain evidence="2">1Y17</strain>
    </source>
</reference>
<keyword evidence="1" id="KW-0472">Membrane</keyword>
<evidence type="ECO:0000313" key="3">
    <source>
        <dbReference type="Proteomes" id="UP000613266"/>
    </source>
</evidence>
<name>A0A931NF47_9BURK</name>